<dbReference type="EMBL" id="DP000011">
    <property type="protein sequence ID" value="ABA98026.1"/>
    <property type="molecule type" value="Genomic_DNA"/>
</dbReference>
<evidence type="ECO:0000256" key="1">
    <source>
        <dbReference type="SAM" id="MobiDB-lite"/>
    </source>
</evidence>
<organism evidence="2">
    <name type="scientific">Oryza sativa subsp. japonica</name>
    <name type="common">Rice</name>
    <dbReference type="NCBI Taxonomy" id="39947"/>
    <lineage>
        <taxon>Eukaryota</taxon>
        <taxon>Viridiplantae</taxon>
        <taxon>Streptophyta</taxon>
        <taxon>Embryophyta</taxon>
        <taxon>Tracheophyta</taxon>
        <taxon>Spermatophyta</taxon>
        <taxon>Magnoliopsida</taxon>
        <taxon>Liliopsida</taxon>
        <taxon>Poales</taxon>
        <taxon>Poaceae</taxon>
        <taxon>BOP clade</taxon>
        <taxon>Oryzoideae</taxon>
        <taxon>Oryzeae</taxon>
        <taxon>Oryzinae</taxon>
        <taxon>Oryza</taxon>
        <taxon>Oryza sativa</taxon>
    </lineage>
</organism>
<protein>
    <submittedName>
        <fullName evidence="2">Uncharacterized protein</fullName>
    </submittedName>
</protein>
<evidence type="ECO:0000313" key="2">
    <source>
        <dbReference type="EMBL" id="ABA98026.1"/>
    </source>
</evidence>
<reference evidence="2" key="1">
    <citation type="journal article" date="2005" name="BMC Biol.">
        <title>The sequence of rice chromosomes 11 and 12, rich in disease resistance genes and recent gene duplications.</title>
        <authorList>
            <consortium name="The rice chromosomes 11 and 12 sequencing consortia"/>
        </authorList>
    </citation>
    <scope>NUCLEOTIDE SEQUENCE [LARGE SCALE GENOMIC DNA]</scope>
</reference>
<proteinExistence type="predicted"/>
<reference evidence="2" key="2">
    <citation type="submission" date="2005-04" db="EMBL/GenBank/DDBJ databases">
        <authorList>
            <person name="Buell C.R."/>
            <person name="Wing R.A."/>
            <person name="McCombie W.A."/>
            <person name="Ouyang S."/>
        </authorList>
    </citation>
    <scope>NUCLEOTIDE SEQUENCE</scope>
</reference>
<gene>
    <name evidence="2" type="ordered locus">LOC_Os12g25950</name>
</gene>
<feature type="region of interest" description="Disordered" evidence="1">
    <location>
        <begin position="1"/>
        <end position="25"/>
    </location>
</feature>
<feature type="compositionally biased region" description="Low complexity" evidence="1">
    <location>
        <begin position="1"/>
        <end position="12"/>
    </location>
</feature>
<dbReference type="AlphaFoldDB" id="Q2QRY7"/>
<feature type="compositionally biased region" description="Basic and acidic residues" evidence="1">
    <location>
        <begin position="73"/>
        <end position="82"/>
    </location>
</feature>
<reference evidence="2" key="3">
    <citation type="submission" date="2006-01" db="EMBL/GenBank/DDBJ databases">
        <authorList>
            <person name="Buell R."/>
        </authorList>
    </citation>
    <scope>NUCLEOTIDE SEQUENCE</scope>
</reference>
<name>Q2QRY7_ORYSJ</name>
<feature type="compositionally biased region" description="Polar residues" evidence="1">
    <location>
        <begin position="85"/>
        <end position="95"/>
    </location>
</feature>
<sequence>MRATGRGAAATGRHGRRLKRENGRRGFHFIAEGNERATGEAWNGGGNGARRPWKVARNGAGVPGNGGCHSRGKLGEIKEDGRGINSPQSILESNA</sequence>
<accession>Q2QRY7</accession>
<feature type="region of interest" description="Disordered" evidence="1">
    <location>
        <begin position="58"/>
        <end position="95"/>
    </location>
</feature>